<evidence type="ECO:0000313" key="1">
    <source>
        <dbReference type="EMBL" id="KAG0411037.1"/>
    </source>
</evidence>
<reference evidence="1 2" key="1">
    <citation type="journal article" date="2020" name="Cell">
        <title>Large-Scale Comparative Analyses of Tick Genomes Elucidate Their Genetic Diversity and Vector Capacities.</title>
        <authorList>
            <consortium name="Tick Genome and Microbiome Consortium (TIGMIC)"/>
            <person name="Jia N."/>
            <person name="Wang J."/>
            <person name="Shi W."/>
            <person name="Du L."/>
            <person name="Sun Y."/>
            <person name="Zhan W."/>
            <person name="Jiang J.F."/>
            <person name="Wang Q."/>
            <person name="Zhang B."/>
            <person name="Ji P."/>
            <person name="Bell-Sakyi L."/>
            <person name="Cui X.M."/>
            <person name="Yuan T.T."/>
            <person name="Jiang B.G."/>
            <person name="Yang W.F."/>
            <person name="Lam T.T."/>
            <person name="Chang Q.C."/>
            <person name="Ding S.J."/>
            <person name="Wang X.J."/>
            <person name="Zhu J.G."/>
            <person name="Ruan X.D."/>
            <person name="Zhao L."/>
            <person name="Wei J.T."/>
            <person name="Ye R.Z."/>
            <person name="Que T.C."/>
            <person name="Du C.H."/>
            <person name="Zhou Y.H."/>
            <person name="Cheng J.X."/>
            <person name="Dai P.F."/>
            <person name="Guo W.B."/>
            <person name="Han X.H."/>
            <person name="Huang E.J."/>
            <person name="Li L.F."/>
            <person name="Wei W."/>
            <person name="Gao Y.C."/>
            <person name="Liu J.Z."/>
            <person name="Shao H.Z."/>
            <person name="Wang X."/>
            <person name="Wang C.C."/>
            <person name="Yang T.C."/>
            <person name="Huo Q.B."/>
            <person name="Li W."/>
            <person name="Chen H.Y."/>
            <person name="Chen S.E."/>
            <person name="Zhou L.G."/>
            <person name="Ni X.B."/>
            <person name="Tian J.H."/>
            <person name="Sheng Y."/>
            <person name="Liu T."/>
            <person name="Pan Y.S."/>
            <person name="Xia L.Y."/>
            <person name="Li J."/>
            <person name="Zhao F."/>
            <person name="Cao W.C."/>
        </authorList>
    </citation>
    <scope>NUCLEOTIDE SEQUENCE [LARGE SCALE GENOMIC DNA]</scope>
    <source>
        <strain evidence="1">Iper-2018</strain>
    </source>
</reference>
<keyword evidence="2" id="KW-1185">Reference proteome</keyword>
<comment type="caution">
    <text evidence="1">The sequence shown here is derived from an EMBL/GenBank/DDBJ whole genome shotgun (WGS) entry which is preliminary data.</text>
</comment>
<accession>A0AC60NV86</accession>
<proteinExistence type="predicted"/>
<gene>
    <name evidence="1" type="ORF">HPB47_011847</name>
</gene>
<sequence length="131" mass="13033">MVSHLASHGDSRSGIGHRRGCSVVVGGGHGSWGCNGMSDCMSDSIGWGGSKASANDVAYSSAVAEPTVAESAVAKSAVAMSAVAKTAVAAVAESTDTVTDLAGHRGGHEAEEHEGLLQIEGASSRLVLTNI</sequence>
<evidence type="ECO:0000313" key="2">
    <source>
        <dbReference type="Proteomes" id="UP000805193"/>
    </source>
</evidence>
<organism evidence="1 2">
    <name type="scientific">Ixodes persulcatus</name>
    <name type="common">Taiga tick</name>
    <dbReference type="NCBI Taxonomy" id="34615"/>
    <lineage>
        <taxon>Eukaryota</taxon>
        <taxon>Metazoa</taxon>
        <taxon>Ecdysozoa</taxon>
        <taxon>Arthropoda</taxon>
        <taxon>Chelicerata</taxon>
        <taxon>Arachnida</taxon>
        <taxon>Acari</taxon>
        <taxon>Parasitiformes</taxon>
        <taxon>Ixodida</taxon>
        <taxon>Ixodoidea</taxon>
        <taxon>Ixodidae</taxon>
        <taxon>Ixodinae</taxon>
        <taxon>Ixodes</taxon>
    </lineage>
</organism>
<dbReference type="EMBL" id="JABSTQ010011466">
    <property type="protein sequence ID" value="KAG0411037.1"/>
    <property type="molecule type" value="Genomic_DNA"/>
</dbReference>
<protein>
    <submittedName>
        <fullName evidence="1">Uncharacterized protein</fullName>
    </submittedName>
</protein>
<dbReference type="Proteomes" id="UP000805193">
    <property type="component" value="Unassembled WGS sequence"/>
</dbReference>
<name>A0AC60NV86_IXOPE</name>